<dbReference type="GO" id="GO:0007059">
    <property type="term" value="P:chromosome segregation"/>
    <property type="evidence" value="ECO:0007669"/>
    <property type="project" value="UniProtKB-KW"/>
</dbReference>
<name>A0A0R2GY62_9FIRM</name>
<dbReference type="FunFam" id="3.90.1530.30:FF:000001">
    <property type="entry name" value="Chromosome partitioning protein ParB"/>
    <property type="match status" value="1"/>
</dbReference>
<dbReference type="FunFam" id="1.10.10.2830:FF:000001">
    <property type="entry name" value="Chromosome partitioning protein ParB"/>
    <property type="match status" value="1"/>
</dbReference>
<evidence type="ECO:0000256" key="1">
    <source>
        <dbReference type="ARBA" id="ARBA00004453"/>
    </source>
</evidence>
<feature type="domain" description="ParB-like N-terminal" evidence="6">
    <location>
        <begin position="41"/>
        <end position="130"/>
    </location>
</feature>
<dbReference type="PANTHER" id="PTHR33375:SF1">
    <property type="entry name" value="CHROMOSOME-PARTITIONING PROTEIN PARB-RELATED"/>
    <property type="match status" value="1"/>
</dbReference>
<comment type="similarity">
    <text evidence="2">Belongs to the ParB family.</text>
</comment>
<organism evidence="7 8">
    <name type="scientific">Kandleria vitulina DSM 20405</name>
    <dbReference type="NCBI Taxonomy" id="1410657"/>
    <lineage>
        <taxon>Bacteria</taxon>
        <taxon>Bacillati</taxon>
        <taxon>Bacillota</taxon>
        <taxon>Erysipelotrichia</taxon>
        <taxon>Erysipelotrichales</taxon>
        <taxon>Coprobacillaceae</taxon>
        <taxon>Kandleria</taxon>
    </lineage>
</organism>
<gene>
    <name evidence="7" type="ORF">IV49_GL001888</name>
</gene>
<keyword evidence="8" id="KW-1185">Reference proteome</keyword>
<dbReference type="AlphaFoldDB" id="A0A0R2GY62"/>
<dbReference type="Pfam" id="PF02195">
    <property type="entry name" value="ParB_N"/>
    <property type="match status" value="1"/>
</dbReference>
<dbReference type="Pfam" id="PF17762">
    <property type="entry name" value="HTH_ParB"/>
    <property type="match status" value="1"/>
</dbReference>
<dbReference type="InterPro" id="IPR041468">
    <property type="entry name" value="HTH_ParB/Spo0J"/>
</dbReference>
<accession>A0A0R2GY62</accession>
<dbReference type="Proteomes" id="UP000051841">
    <property type="component" value="Unassembled WGS sequence"/>
</dbReference>
<keyword evidence="5" id="KW-0175">Coiled coil</keyword>
<dbReference type="GO" id="GO:0003677">
    <property type="term" value="F:DNA binding"/>
    <property type="evidence" value="ECO:0007669"/>
    <property type="project" value="UniProtKB-KW"/>
</dbReference>
<evidence type="ECO:0000256" key="3">
    <source>
        <dbReference type="ARBA" id="ARBA00022829"/>
    </source>
</evidence>
<dbReference type="GO" id="GO:0045881">
    <property type="term" value="P:positive regulation of sporulation resulting in formation of a cellular spore"/>
    <property type="evidence" value="ECO:0007669"/>
    <property type="project" value="TreeGrafter"/>
</dbReference>
<dbReference type="InterPro" id="IPR003115">
    <property type="entry name" value="ParB_N"/>
</dbReference>
<keyword evidence="3" id="KW-0159">Chromosome partition</keyword>
<dbReference type="NCBIfam" id="TIGR00180">
    <property type="entry name" value="parB_part"/>
    <property type="match status" value="1"/>
</dbReference>
<dbReference type="Gene3D" id="1.10.10.2830">
    <property type="match status" value="1"/>
</dbReference>
<feature type="coiled-coil region" evidence="5">
    <location>
        <begin position="127"/>
        <end position="161"/>
    </location>
</feature>
<dbReference type="InterPro" id="IPR004437">
    <property type="entry name" value="ParB/RepB/Spo0J"/>
</dbReference>
<comment type="caution">
    <text evidence="7">The sequence shown here is derived from an EMBL/GenBank/DDBJ whole genome shotgun (WGS) entry which is preliminary data.</text>
</comment>
<dbReference type="RefSeq" id="WP_029073059.1">
    <property type="nucleotide sequence ID" value="NZ_JNKN01000061.1"/>
</dbReference>
<comment type="subcellular location">
    <subcellularLocation>
        <location evidence="1">Cytoplasm</location>
        <location evidence="1">Nucleoid</location>
    </subcellularLocation>
</comment>
<reference evidence="7 8" key="1">
    <citation type="journal article" date="2015" name="Genome Announc.">
        <title>Expanding the biotechnology potential of lactobacilli through comparative genomics of 213 strains and associated genera.</title>
        <authorList>
            <person name="Sun Z."/>
            <person name="Harris H.M."/>
            <person name="McCann A."/>
            <person name="Guo C."/>
            <person name="Argimon S."/>
            <person name="Zhang W."/>
            <person name="Yang X."/>
            <person name="Jeffery I.B."/>
            <person name="Cooney J.C."/>
            <person name="Kagawa T.F."/>
            <person name="Liu W."/>
            <person name="Song Y."/>
            <person name="Salvetti E."/>
            <person name="Wrobel A."/>
            <person name="Rasinkangas P."/>
            <person name="Parkhill J."/>
            <person name="Rea M.C."/>
            <person name="O'Sullivan O."/>
            <person name="Ritari J."/>
            <person name="Douillard F.P."/>
            <person name="Paul Ross R."/>
            <person name="Yang R."/>
            <person name="Briner A.E."/>
            <person name="Felis G.E."/>
            <person name="de Vos W.M."/>
            <person name="Barrangou R."/>
            <person name="Klaenhammer T.R."/>
            <person name="Caufield P.W."/>
            <person name="Cui Y."/>
            <person name="Zhang H."/>
            <person name="O'Toole P.W."/>
        </authorList>
    </citation>
    <scope>NUCLEOTIDE SEQUENCE [LARGE SCALE GENOMIC DNA]</scope>
    <source>
        <strain evidence="7 8">DSM 20405</strain>
    </source>
</reference>
<dbReference type="InterPro" id="IPR036086">
    <property type="entry name" value="ParB/Sulfiredoxin_sf"/>
</dbReference>
<dbReference type="PATRIC" id="fig|1410657.5.peg.1950"/>
<evidence type="ECO:0000313" key="7">
    <source>
        <dbReference type="EMBL" id="KRN45689.1"/>
    </source>
</evidence>
<dbReference type="GO" id="GO:0009295">
    <property type="term" value="C:nucleoid"/>
    <property type="evidence" value="ECO:0007669"/>
    <property type="project" value="UniProtKB-SubCell"/>
</dbReference>
<evidence type="ECO:0000313" key="8">
    <source>
        <dbReference type="Proteomes" id="UP000051841"/>
    </source>
</evidence>
<dbReference type="SMART" id="SM00470">
    <property type="entry name" value="ParB"/>
    <property type="match status" value="1"/>
</dbReference>
<sequence>MAKKKALTRGLDAIFNDGATGTDLQSAIDAIEKKPDDFEQERVDIASIRPNPYQPRKLFDQDKLEELASSIKKHGIFQPLLLKKSIHGFEIVAGERRYRAAKIAGLEEVPAIIVDFTDNQMMEIALLENIQRENLNAIEEAQAYQSMMDRLNLTQEKLSERIGKSRTHIANTLRLLQLDKEIQNYILDGSLTMGHVRPLVGLPDEKAKQVAKRAIDEKLSVRRVEDIVKGMKLSEKKAEKKKNTKDKKYDYAEGLLRKKYHTNIKIDDKTITIKYKGNEDLNRLLELMGVIEDI</sequence>
<dbReference type="SUPFAM" id="SSF109709">
    <property type="entry name" value="KorB DNA-binding domain-like"/>
    <property type="match status" value="1"/>
</dbReference>
<dbReference type="GO" id="GO:0005694">
    <property type="term" value="C:chromosome"/>
    <property type="evidence" value="ECO:0007669"/>
    <property type="project" value="TreeGrafter"/>
</dbReference>
<dbReference type="InterPro" id="IPR050336">
    <property type="entry name" value="Chromosome_partition/occlusion"/>
</dbReference>
<evidence type="ECO:0000256" key="4">
    <source>
        <dbReference type="ARBA" id="ARBA00023125"/>
    </source>
</evidence>
<evidence type="ECO:0000256" key="2">
    <source>
        <dbReference type="ARBA" id="ARBA00006295"/>
    </source>
</evidence>
<dbReference type="Gene3D" id="3.90.1530.30">
    <property type="match status" value="1"/>
</dbReference>
<protein>
    <submittedName>
        <fullName evidence="7">ParB-like partition protein</fullName>
    </submittedName>
</protein>
<dbReference type="PANTHER" id="PTHR33375">
    <property type="entry name" value="CHROMOSOME-PARTITIONING PROTEIN PARB-RELATED"/>
    <property type="match status" value="1"/>
</dbReference>
<dbReference type="SUPFAM" id="SSF110849">
    <property type="entry name" value="ParB/Sulfiredoxin"/>
    <property type="match status" value="1"/>
</dbReference>
<dbReference type="EMBL" id="JQBL01000067">
    <property type="protein sequence ID" value="KRN45689.1"/>
    <property type="molecule type" value="Genomic_DNA"/>
</dbReference>
<evidence type="ECO:0000256" key="5">
    <source>
        <dbReference type="SAM" id="Coils"/>
    </source>
</evidence>
<keyword evidence="4" id="KW-0238">DNA-binding</keyword>
<evidence type="ECO:0000259" key="6">
    <source>
        <dbReference type="SMART" id="SM00470"/>
    </source>
</evidence>
<proteinExistence type="inferred from homology"/>
<dbReference type="CDD" id="cd16393">
    <property type="entry name" value="SPO0J_N"/>
    <property type="match status" value="1"/>
</dbReference>